<dbReference type="SUPFAM" id="SSF53067">
    <property type="entry name" value="Actin-like ATPase domain"/>
    <property type="match status" value="2"/>
</dbReference>
<dbReference type="NCBIfam" id="TIGR00671">
    <property type="entry name" value="baf"/>
    <property type="match status" value="1"/>
</dbReference>
<feature type="binding site" evidence="16">
    <location>
        <begin position="6"/>
        <end position="13"/>
    </location>
    <ligand>
        <name>ATP</name>
        <dbReference type="ChEBI" id="CHEBI:30616"/>
    </ligand>
</feature>
<evidence type="ECO:0000256" key="10">
    <source>
        <dbReference type="ARBA" id="ARBA00022777"/>
    </source>
</evidence>
<evidence type="ECO:0000256" key="3">
    <source>
        <dbReference type="ARBA" id="ARBA00004496"/>
    </source>
</evidence>
<protein>
    <recommendedName>
        <fullName evidence="15 16">Type III pantothenate kinase</fullName>
        <ecNumber evidence="6 16">2.7.1.33</ecNumber>
    </recommendedName>
    <alternativeName>
        <fullName evidence="16">PanK-III</fullName>
    </alternativeName>
    <alternativeName>
        <fullName evidence="16">Pantothenic acid kinase</fullName>
    </alternativeName>
</protein>
<feature type="binding site" evidence="16">
    <location>
        <position position="185"/>
    </location>
    <ligand>
        <name>substrate</name>
    </ligand>
</feature>
<dbReference type="EMBL" id="JAWXYC010000004">
    <property type="protein sequence ID" value="MDX5953726.1"/>
    <property type="molecule type" value="Genomic_DNA"/>
</dbReference>
<comment type="subcellular location">
    <subcellularLocation>
        <location evidence="3 16">Cytoplasm</location>
    </subcellularLocation>
</comment>
<evidence type="ECO:0000313" key="20">
    <source>
        <dbReference type="Proteomes" id="UP001277471"/>
    </source>
</evidence>
<dbReference type="CDD" id="cd24015">
    <property type="entry name" value="ASKHA_NBD_PanK-III"/>
    <property type="match status" value="1"/>
</dbReference>
<dbReference type="GO" id="GO:0015937">
    <property type="term" value="P:coenzyme A biosynthetic process"/>
    <property type="evidence" value="ECO:0007669"/>
    <property type="project" value="UniProtKB-UniRule"/>
</dbReference>
<dbReference type="GeneID" id="56448434"/>
<dbReference type="GO" id="GO:0005737">
    <property type="term" value="C:cytoplasm"/>
    <property type="evidence" value="ECO:0007669"/>
    <property type="project" value="UniProtKB-SubCell"/>
</dbReference>
<feature type="binding site" evidence="16">
    <location>
        <position position="133"/>
    </location>
    <ligand>
        <name>ATP</name>
        <dbReference type="ChEBI" id="CHEBI:30616"/>
    </ligand>
</feature>
<dbReference type="InterPro" id="IPR043129">
    <property type="entry name" value="ATPase_NBD"/>
</dbReference>
<dbReference type="PANTHER" id="PTHR34265">
    <property type="entry name" value="TYPE III PANTOTHENATE KINASE"/>
    <property type="match status" value="1"/>
</dbReference>
<comment type="pathway">
    <text evidence="4 16">Cofactor biosynthesis; coenzyme A biosynthesis; CoA from (R)-pantothenate: step 1/5.</text>
</comment>
<evidence type="ECO:0000256" key="11">
    <source>
        <dbReference type="ARBA" id="ARBA00022840"/>
    </source>
</evidence>
<feature type="binding site" evidence="16">
    <location>
        <position position="130"/>
    </location>
    <ligand>
        <name>K(+)</name>
        <dbReference type="ChEBI" id="CHEBI:29103"/>
    </ligand>
</feature>
<comment type="catalytic activity">
    <reaction evidence="1 16">
        <text>(R)-pantothenate + ATP = (R)-4'-phosphopantothenate + ADP + H(+)</text>
        <dbReference type="Rhea" id="RHEA:16373"/>
        <dbReference type="ChEBI" id="CHEBI:10986"/>
        <dbReference type="ChEBI" id="CHEBI:15378"/>
        <dbReference type="ChEBI" id="CHEBI:29032"/>
        <dbReference type="ChEBI" id="CHEBI:30616"/>
        <dbReference type="ChEBI" id="CHEBI:456216"/>
        <dbReference type="EC" id="2.7.1.33"/>
    </reaction>
</comment>
<dbReference type="EMBL" id="CP032339">
    <property type="protein sequence ID" value="QCO07631.1"/>
    <property type="molecule type" value="Genomic_DNA"/>
</dbReference>
<feature type="binding site" evidence="16">
    <location>
        <begin position="108"/>
        <end position="111"/>
    </location>
    <ligand>
        <name>substrate</name>
    </ligand>
</feature>
<comment type="similarity">
    <text evidence="14 16">Belongs to the type III pantothenate kinase family.</text>
</comment>
<keyword evidence="20" id="KW-1185">Reference proteome</keyword>
<evidence type="ECO:0000256" key="14">
    <source>
        <dbReference type="ARBA" id="ARBA00038036"/>
    </source>
</evidence>
<dbReference type="EC" id="2.7.1.33" evidence="6 16"/>
<comment type="function">
    <text evidence="16">Catalyzes the phosphorylation of pantothenate (Pan), the first step in CoA biosynthesis.</text>
</comment>
<keyword evidence="7 16" id="KW-0963">Cytoplasm</keyword>
<evidence type="ECO:0000256" key="2">
    <source>
        <dbReference type="ARBA" id="ARBA00001958"/>
    </source>
</evidence>
<dbReference type="NCBIfam" id="NF009855">
    <property type="entry name" value="PRK13321.1"/>
    <property type="match status" value="1"/>
</dbReference>
<comment type="caution">
    <text evidence="16">Lacks conserved residue(s) required for the propagation of feature annotation.</text>
</comment>
<dbReference type="GO" id="GO:0046872">
    <property type="term" value="F:metal ion binding"/>
    <property type="evidence" value="ECO:0007669"/>
    <property type="project" value="UniProtKB-KW"/>
</dbReference>
<dbReference type="Gene3D" id="3.30.420.40">
    <property type="match status" value="2"/>
</dbReference>
<evidence type="ECO:0000313" key="19">
    <source>
        <dbReference type="Proteomes" id="UP000298774"/>
    </source>
</evidence>
<evidence type="ECO:0000313" key="18">
    <source>
        <dbReference type="EMBL" id="QCO07631.1"/>
    </source>
</evidence>
<evidence type="ECO:0000256" key="7">
    <source>
        <dbReference type="ARBA" id="ARBA00022490"/>
    </source>
</evidence>
<feature type="active site" description="Proton acceptor" evidence="16">
    <location>
        <position position="110"/>
    </location>
</feature>
<evidence type="ECO:0000256" key="12">
    <source>
        <dbReference type="ARBA" id="ARBA00022958"/>
    </source>
</evidence>
<gene>
    <name evidence="16" type="primary">coaX</name>
    <name evidence="18" type="ORF">D3868_00355</name>
    <name evidence="17" type="ORF">SIM66_21360</name>
</gene>
<dbReference type="Pfam" id="PF03309">
    <property type="entry name" value="Pan_kinase"/>
    <property type="match status" value="1"/>
</dbReference>
<dbReference type="Proteomes" id="UP000298774">
    <property type="component" value="Chromosome"/>
</dbReference>
<keyword evidence="16" id="KW-0479">Metal-binding</keyword>
<evidence type="ECO:0000256" key="8">
    <source>
        <dbReference type="ARBA" id="ARBA00022679"/>
    </source>
</evidence>
<evidence type="ECO:0000256" key="15">
    <source>
        <dbReference type="ARBA" id="ARBA00040883"/>
    </source>
</evidence>
<keyword evidence="10 16" id="KW-0418">Kinase</keyword>
<evidence type="ECO:0000256" key="1">
    <source>
        <dbReference type="ARBA" id="ARBA00001206"/>
    </source>
</evidence>
<proteinExistence type="inferred from homology"/>
<evidence type="ECO:0000256" key="9">
    <source>
        <dbReference type="ARBA" id="ARBA00022741"/>
    </source>
</evidence>
<dbReference type="PANTHER" id="PTHR34265:SF1">
    <property type="entry name" value="TYPE III PANTOTHENATE KINASE"/>
    <property type="match status" value="1"/>
</dbReference>
<comment type="cofactor">
    <cofactor evidence="2">
        <name>K(+)</name>
        <dbReference type="ChEBI" id="CHEBI:29103"/>
    </cofactor>
</comment>
<dbReference type="HAMAP" id="MF_01274">
    <property type="entry name" value="Pantothen_kinase_3"/>
    <property type="match status" value="1"/>
</dbReference>
<dbReference type="AlphaFoldDB" id="A0A0N7I7P2"/>
<name>A0A0N7I7P2_AZOBR</name>
<evidence type="ECO:0000256" key="4">
    <source>
        <dbReference type="ARBA" id="ARBA00005225"/>
    </source>
</evidence>
<keyword evidence="13 16" id="KW-0173">Coenzyme A biosynthesis</keyword>
<keyword evidence="11 16" id="KW-0067">ATP-binding</keyword>
<comment type="cofactor">
    <cofactor evidence="16">
        <name>NH4(+)</name>
        <dbReference type="ChEBI" id="CHEBI:28938"/>
    </cofactor>
    <cofactor evidence="16">
        <name>K(+)</name>
        <dbReference type="ChEBI" id="CHEBI:29103"/>
    </cofactor>
    <text evidence="16">A monovalent cation. Ammonium or potassium.</text>
</comment>
<keyword evidence="9 16" id="KW-0547">Nucleotide-binding</keyword>
<dbReference type="GO" id="GO:0005524">
    <property type="term" value="F:ATP binding"/>
    <property type="evidence" value="ECO:0007669"/>
    <property type="project" value="UniProtKB-UniRule"/>
</dbReference>
<dbReference type="NCBIfam" id="NF009848">
    <property type="entry name" value="PRK13318.1-6"/>
    <property type="match status" value="1"/>
</dbReference>
<dbReference type="RefSeq" id="WP_035673029.1">
    <property type="nucleotide sequence ID" value="NZ_CP012914.1"/>
</dbReference>
<keyword evidence="8 16" id="KW-0808">Transferase</keyword>
<dbReference type="UniPathway" id="UPA00241">
    <property type="reaction ID" value="UER00352"/>
</dbReference>
<dbReference type="GO" id="GO:0004594">
    <property type="term" value="F:pantothenate kinase activity"/>
    <property type="evidence" value="ECO:0007669"/>
    <property type="project" value="UniProtKB-UniRule"/>
</dbReference>
<dbReference type="KEGG" id="abf:AMK58_06185"/>
<reference evidence="17 20" key="2">
    <citation type="submission" date="2023-11" db="EMBL/GenBank/DDBJ databases">
        <title>MicrobeMod: A computational toolkit for identifying prokaryotic methylation and restriction-modification with nanopore sequencing.</title>
        <authorList>
            <person name="Crits-Christoph A."/>
            <person name="Kang S.C."/>
            <person name="Lee H."/>
            <person name="Ostrov N."/>
        </authorList>
    </citation>
    <scope>NUCLEOTIDE SEQUENCE [LARGE SCALE GENOMIC DNA]</scope>
    <source>
        <strain evidence="17 20">ATCC 29145</strain>
    </source>
</reference>
<sequence length="257" mass="27668">MLLAIDAGNTNVVFAIYEGDQQRGLWRTATDKKRTADEYMVWVTHLMSLKGLGPADIDSAIIASVVPGATFNLKRLCKDHFGCEPLVVGQPEVDLGTRALVDRPDEVGADRLVNTVAAAATYKTPLIVIDFGTATTFDVVDRDGNYRGGVIAPGLNLSLEALQMAASKLPRVEIQQPGHVIGTNTVECMQSGVFWGYVGLIEGLVNRIRAEYGEPMTVVATGGLGVLFAKATHVIEHTDGELTLRGLLLIHKRNTAQ</sequence>
<reference evidence="18 19" key="1">
    <citation type="submission" date="2018-09" db="EMBL/GenBank/DDBJ databases">
        <title>Whole genome based analysis of evolution and adaptive divergence in Indian and Brazilian strains of Azospirillum brasilense.</title>
        <authorList>
            <person name="Singh C."/>
            <person name="Tripathi A.K."/>
        </authorList>
    </citation>
    <scope>NUCLEOTIDE SEQUENCE [LARGE SCALE GENOMIC DNA]</scope>
    <source>
        <strain evidence="18 19">MTCC4038</strain>
    </source>
</reference>
<evidence type="ECO:0000256" key="13">
    <source>
        <dbReference type="ARBA" id="ARBA00022993"/>
    </source>
</evidence>
<keyword evidence="12 16" id="KW-0630">Potassium</keyword>
<evidence type="ECO:0000256" key="5">
    <source>
        <dbReference type="ARBA" id="ARBA00011738"/>
    </source>
</evidence>
<organism evidence="18 19">
    <name type="scientific">Azospirillum brasilense</name>
    <dbReference type="NCBI Taxonomy" id="192"/>
    <lineage>
        <taxon>Bacteria</taxon>
        <taxon>Pseudomonadati</taxon>
        <taxon>Pseudomonadota</taxon>
        <taxon>Alphaproteobacteria</taxon>
        <taxon>Rhodospirillales</taxon>
        <taxon>Azospirillaceae</taxon>
        <taxon>Azospirillum</taxon>
    </lineage>
</organism>
<comment type="subunit">
    <text evidence="5 16">Homodimer.</text>
</comment>
<dbReference type="InterPro" id="IPR004619">
    <property type="entry name" value="Type_III_PanK"/>
</dbReference>
<dbReference type="NCBIfam" id="NF009844">
    <property type="entry name" value="PRK13318.1-2"/>
    <property type="match status" value="1"/>
</dbReference>
<dbReference type="Proteomes" id="UP001277471">
    <property type="component" value="Unassembled WGS sequence"/>
</dbReference>
<accession>A0A0N7I7P2</accession>
<evidence type="ECO:0000256" key="16">
    <source>
        <dbReference type="HAMAP-Rule" id="MF_01274"/>
    </source>
</evidence>
<evidence type="ECO:0000313" key="17">
    <source>
        <dbReference type="EMBL" id="MDX5953726.1"/>
    </source>
</evidence>
<evidence type="ECO:0000256" key="6">
    <source>
        <dbReference type="ARBA" id="ARBA00012102"/>
    </source>
</evidence>